<dbReference type="Gene3D" id="1.25.40.10">
    <property type="entry name" value="Tetratricopeptide repeat domain"/>
    <property type="match status" value="1"/>
</dbReference>
<name>A0A7I9WUC0_9MYCO</name>
<feature type="domain" description="OmpR/PhoB-type" evidence="7">
    <location>
        <begin position="1"/>
        <end position="94"/>
    </location>
</feature>
<organism evidence="8 9">
    <name type="scientific">Mycolicibacterium murale</name>
    <dbReference type="NCBI Taxonomy" id="182220"/>
    <lineage>
        <taxon>Bacteria</taxon>
        <taxon>Bacillati</taxon>
        <taxon>Actinomycetota</taxon>
        <taxon>Actinomycetes</taxon>
        <taxon>Mycobacteriales</taxon>
        <taxon>Mycobacteriaceae</taxon>
        <taxon>Mycolicibacterium</taxon>
    </lineage>
</organism>
<dbReference type="SMART" id="SM00862">
    <property type="entry name" value="Trans_reg_C"/>
    <property type="match status" value="1"/>
</dbReference>
<dbReference type="Pfam" id="PF13191">
    <property type="entry name" value="AAA_16"/>
    <property type="match status" value="1"/>
</dbReference>
<evidence type="ECO:0000313" key="9">
    <source>
        <dbReference type="Proteomes" id="UP000465241"/>
    </source>
</evidence>
<dbReference type="PANTHER" id="PTHR35807:SF1">
    <property type="entry name" value="TRANSCRIPTIONAL REGULATOR REDD"/>
    <property type="match status" value="1"/>
</dbReference>
<reference evidence="8 9" key="1">
    <citation type="journal article" date="2019" name="Emerg. Microbes Infect.">
        <title>Comprehensive subspecies identification of 175 nontuberculous mycobacteria species based on 7547 genomic profiles.</title>
        <authorList>
            <person name="Matsumoto Y."/>
            <person name="Kinjo T."/>
            <person name="Motooka D."/>
            <person name="Nabeya D."/>
            <person name="Jung N."/>
            <person name="Uechi K."/>
            <person name="Horii T."/>
            <person name="Iida T."/>
            <person name="Fujita J."/>
            <person name="Nakamura S."/>
        </authorList>
    </citation>
    <scope>NUCLEOTIDE SEQUENCE [LARGE SCALE GENOMIC DNA]</scope>
    <source>
        <strain evidence="8 9">JCM 13392</strain>
    </source>
</reference>
<feature type="compositionally biased region" description="Low complexity" evidence="6">
    <location>
        <begin position="261"/>
        <end position="274"/>
    </location>
</feature>
<dbReference type="CDD" id="cd00383">
    <property type="entry name" value="trans_reg_C"/>
    <property type="match status" value="1"/>
</dbReference>
<dbReference type="Gene3D" id="1.10.10.10">
    <property type="entry name" value="Winged helix-like DNA-binding domain superfamily/Winged helix DNA-binding domain"/>
    <property type="match status" value="1"/>
</dbReference>
<evidence type="ECO:0000256" key="3">
    <source>
        <dbReference type="ARBA" id="ARBA00023125"/>
    </source>
</evidence>
<dbReference type="EMBL" id="BLKT01000003">
    <property type="protein sequence ID" value="GFG60886.1"/>
    <property type="molecule type" value="Genomic_DNA"/>
</dbReference>
<dbReference type="Gene3D" id="3.40.50.300">
    <property type="entry name" value="P-loop containing nucleotide triphosphate hydrolases"/>
    <property type="match status" value="1"/>
</dbReference>
<evidence type="ECO:0000259" key="7">
    <source>
        <dbReference type="PROSITE" id="PS51755"/>
    </source>
</evidence>
<keyword evidence="4" id="KW-0804">Transcription</keyword>
<dbReference type="InterPro" id="IPR027417">
    <property type="entry name" value="P-loop_NTPase"/>
</dbReference>
<dbReference type="SUPFAM" id="SSF52540">
    <property type="entry name" value="P-loop containing nucleoside triphosphate hydrolases"/>
    <property type="match status" value="1"/>
</dbReference>
<dbReference type="PANTHER" id="PTHR35807">
    <property type="entry name" value="TRANSCRIPTIONAL REGULATOR REDD-RELATED"/>
    <property type="match status" value="1"/>
</dbReference>
<dbReference type="InterPro" id="IPR036388">
    <property type="entry name" value="WH-like_DNA-bd_sf"/>
</dbReference>
<feature type="DNA-binding region" description="OmpR/PhoB-type" evidence="5">
    <location>
        <begin position="1"/>
        <end position="94"/>
    </location>
</feature>
<evidence type="ECO:0000256" key="5">
    <source>
        <dbReference type="PROSITE-ProRule" id="PRU01091"/>
    </source>
</evidence>
<dbReference type="PROSITE" id="PS51755">
    <property type="entry name" value="OMPR_PHOB"/>
    <property type="match status" value="1"/>
</dbReference>
<dbReference type="SUPFAM" id="SSF48452">
    <property type="entry name" value="TPR-like"/>
    <property type="match status" value="1"/>
</dbReference>
<dbReference type="InterPro" id="IPR016032">
    <property type="entry name" value="Sig_transdc_resp-reg_C-effctor"/>
</dbReference>
<comment type="similarity">
    <text evidence="1">Belongs to the AfsR/DnrI/RedD regulatory family.</text>
</comment>
<comment type="caution">
    <text evidence="8">The sequence shown here is derived from an EMBL/GenBank/DDBJ whole genome shotgun (WGS) entry which is preliminary data.</text>
</comment>
<sequence length="1128" mass="119732">MHYRLLGPLQVVHGESQVDVGSPKQRAVLAALLIARGRVVSTDRLIDAVWGDDVPGSATAGLQAYISNLRKALRPTGGAVSPIVRQPPGYALEAVSTDLAEFEDRCAAARAAVADGSWRQALTAVDDALALWRGPLLSDLRDEPWVREEAGRVDDLRTECVEHRVTALLALGRVPEAVAEAAELRSLEPLRDRGAWLQMLALYRAGRTAEALDVFASHTRTLDDELGLDPGSEVRDLQVAILRQAPELAAWPRSPEWTGAAEVPAPAATETSAPEPAPSGLVGRHRELFSAARLLDDVMAGGTRWLVLTGPPGIGKTRLAEEVADRAAHRGAQVIWVGCPDERGTPAWWPMRQLVRGLGAETGQVLHVPPDVDSDTARFHVYERVQTLLEHCSRAQPVALVIDDVQWADPTSASCLAYLAGALRDHRILVVITVRDIEHGPELARLLATAARGDGNRQWEVPALDGAEVAVLANQVAEDELSDAEAAALAERTGGNPFFVSEYARLPRAERTGAVLPGAIRSVLDRRLAVLDPAVLHVLRAAAVIGDTVEFSVLAATTGLDVDTLADHLDDAADERIVVAAHDGEGYAFAHGLLRTQLLADIPALRRQRLHARVAEVLDGAAGDAALTRRAQHLVAALPLVEPAEVVDACRCAAESATQRWSSETAARWWQAALDAYDLMPAALRSDAERDGLTVALLDALARAGRGQTVLETVQRHILEALHTGRTATAGRLAGALLRVSGGWPWLAPGVDPGPLLTVLDRAAELATADPAAEARIRAALAVGHCYHPDTTVAADHLARSMTLAQATHDADVIADALMGHLITYSGVAEFSGPTLQWVDELLALGHNGLREDAVIAHSVATMAAMNLGDVDGAQAHLRAGIEGSEALQLPVLRAQLRWTEALIALWRGDFAETARHHDIAASVHEQTELYEAGSGMLAAASLIRETGRVPETGLLAGDVPAAGGEGMVGVVRVALAAVRGDDPAAAEMLVRRGVDGAEAHDWMSLGYHVLLAQLCADHGLAGFARELLARLDPFRDRIAVIGQVGLAGTVAHATARLRVLLGESAEADLATAEAISQRTHGVPSLVRCRLLRLELGDGDAAALERDARRLGMHGVADAAARLGPGRV</sequence>
<gene>
    <name evidence="8" type="ORF">MMUR_50220</name>
</gene>
<keyword evidence="2" id="KW-0805">Transcription regulation</keyword>
<evidence type="ECO:0000313" key="8">
    <source>
        <dbReference type="EMBL" id="GFG60886.1"/>
    </source>
</evidence>
<dbReference type="InterPro" id="IPR051677">
    <property type="entry name" value="AfsR-DnrI-RedD_regulator"/>
</dbReference>
<proteinExistence type="inferred from homology"/>
<dbReference type="Pfam" id="PF00486">
    <property type="entry name" value="Trans_reg_C"/>
    <property type="match status" value="1"/>
</dbReference>
<keyword evidence="9" id="KW-1185">Reference proteome</keyword>
<dbReference type="InterPro" id="IPR011990">
    <property type="entry name" value="TPR-like_helical_dom_sf"/>
</dbReference>
<dbReference type="InterPro" id="IPR041664">
    <property type="entry name" value="AAA_16"/>
</dbReference>
<dbReference type="Pfam" id="PF03704">
    <property type="entry name" value="BTAD"/>
    <property type="match status" value="1"/>
</dbReference>
<protein>
    <submittedName>
        <fullName evidence="8">ATPase AAA</fullName>
    </submittedName>
</protein>
<keyword evidence="3 5" id="KW-0238">DNA-binding</keyword>
<dbReference type="SMART" id="SM01043">
    <property type="entry name" value="BTAD"/>
    <property type="match status" value="1"/>
</dbReference>
<evidence type="ECO:0000256" key="1">
    <source>
        <dbReference type="ARBA" id="ARBA00005820"/>
    </source>
</evidence>
<dbReference type="CDD" id="cd15831">
    <property type="entry name" value="BTAD"/>
    <property type="match status" value="1"/>
</dbReference>
<evidence type="ECO:0000256" key="4">
    <source>
        <dbReference type="ARBA" id="ARBA00023163"/>
    </source>
</evidence>
<accession>A0A7I9WUC0</accession>
<dbReference type="GO" id="GO:0000160">
    <property type="term" value="P:phosphorelay signal transduction system"/>
    <property type="evidence" value="ECO:0007669"/>
    <property type="project" value="InterPro"/>
</dbReference>
<feature type="region of interest" description="Disordered" evidence="6">
    <location>
        <begin position="261"/>
        <end position="281"/>
    </location>
</feature>
<dbReference type="InterPro" id="IPR005158">
    <property type="entry name" value="BTAD"/>
</dbReference>
<evidence type="ECO:0000256" key="6">
    <source>
        <dbReference type="SAM" id="MobiDB-lite"/>
    </source>
</evidence>
<dbReference type="RefSeq" id="WP_246244152.1">
    <property type="nucleotide sequence ID" value="NZ_BAAAMC010000010.1"/>
</dbReference>
<dbReference type="GO" id="GO:0006355">
    <property type="term" value="P:regulation of DNA-templated transcription"/>
    <property type="evidence" value="ECO:0007669"/>
    <property type="project" value="InterPro"/>
</dbReference>
<dbReference type="Proteomes" id="UP000465241">
    <property type="component" value="Unassembled WGS sequence"/>
</dbReference>
<dbReference type="GO" id="GO:0003677">
    <property type="term" value="F:DNA binding"/>
    <property type="evidence" value="ECO:0007669"/>
    <property type="project" value="UniProtKB-UniRule"/>
</dbReference>
<dbReference type="InterPro" id="IPR001867">
    <property type="entry name" value="OmpR/PhoB-type_DNA-bd"/>
</dbReference>
<dbReference type="SUPFAM" id="SSF46894">
    <property type="entry name" value="C-terminal effector domain of the bipartite response regulators"/>
    <property type="match status" value="1"/>
</dbReference>
<evidence type="ECO:0000256" key="2">
    <source>
        <dbReference type="ARBA" id="ARBA00023015"/>
    </source>
</evidence>
<dbReference type="AlphaFoldDB" id="A0A7I9WUC0"/>